<gene>
    <name evidence="3" type="ORF">BD410DRAFT_791970</name>
    <name evidence="2" type="ORF">BD410DRAFT_793373</name>
</gene>
<dbReference type="VEuPathDB" id="FungiDB:BD410DRAFT_791970"/>
<dbReference type="Proteomes" id="UP000294933">
    <property type="component" value="Unassembled WGS sequence"/>
</dbReference>
<proteinExistence type="predicted"/>
<organism evidence="2 4">
    <name type="scientific">Rickenella mellea</name>
    <dbReference type="NCBI Taxonomy" id="50990"/>
    <lineage>
        <taxon>Eukaryota</taxon>
        <taxon>Fungi</taxon>
        <taxon>Dikarya</taxon>
        <taxon>Basidiomycota</taxon>
        <taxon>Agaricomycotina</taxon>
        <taxon>Agaricomycetes</taxon>
        <taxon>Hymenochaetales</taxon>
        <taxon>Rickenellaceae</taxon>
        <taxon>Rickenella</taxon>
    </lineage>
</organism>
<evidence type="ECO:0000313" key="2">
    <source>
        <dbReference type="EMBL" id="TDL18326.1"/>
    </source>
</evidence>
<dbReference type="EMBL" id="ML170195">
    <property type="protein sequence ID" value="TDL19583.1"/>
    <property type="molecule type" value="Genomic_DNA"/>
</dbReference>
<evidence type="ECO:0000313" key="4">
    <source>
        <dbReference type="Proteomes" id="UP000294933"/>
    </source>
</evidence>
<protein>
    <submittedName>
        <fullName evidence="2">Uncharacterized protein</fullName>
    </submittedName>
</protein>
<feature type="region of interest" description="Disordered" evidence="1">
    <location>
        <begin position="32"/>
        <end position="72"/>
    </location>
</feature>
<reference evidence="2 4" key="1">
    <citation type="submission" date="2018-06" db="EMBL/GenBank/DDBJ databases">
        <title>A transcriptomic atlas of mushroom development highlights an independent origin of complex multicellularity.</title>
        <authorList>
            <consortium name="DOE Joint Genome Institute"/>
            <person name="Krizsan K."/>
            <person name="Almasi E."/>
            <person name="Merenyi Z."/>
            <person name="Sahu N."/>
            <person name="Viragh M."/>
            <person name="Koszo T."/>
            <person name="Mondo S."/>
            <person name="Kiss B."/>
            <person name="Balint B."/>
            <person name="Kues U."/>
            <person name="Barry K."/>
            <person name="Hegedus J.C."/>
            <person name="Henrissat B."/>
            <person name="Johnson J."/>
            <person name="Lipzen A."/>
            <person name="Ohm R."/>
            <person name="Nagy I."/>
            <person name="Pangilinan J."/>
            <person name="Yan J."/>
            <person name="Xiong Y."/>
            <person name="Grigoriev I.V."/>
            <person name="Hibbett D.S."/>
            <person name="Nagy L.G."/>
        </authorList>
    </citation>
    <scope>NUCLEOTIDE SEQUENCE [LARGE SCALE GENOMIC DNA]</scope>
    <source>
        <strain evidence="2 4">SZMC22713</strain>
    </source>
</reference>
<accession>A0A4Y7PTE6</accession>
<evidence type="ECO:0000256" key="1">
    <source>
        <dbReference type="SAM" id="MobiDB-lite"/>
    </source>
</evidence>
<keyword evidence="4" id="KW-1185">Reference proteome</keyword>
<dbReference type="EMBL" id="ML170209">
    <property type="protein sequence ID" value="TDL18326.1"/>
    <property type="molecule type" value="Genomic_DNA"/>
</dbReference>
<dbReference type="VEuPathDB" id="FungiDB:BD410DRAFT_793373"/>
<dbReference type="AlphaFoldDB" id="A0A4Y7PTE6"/>
<sequence>MCVLTVVVAAVLEGMVERSLELRDNIDLTRPQQRTRFHRHPRTLGVPSRERDAINTASEGPGSDSERSLTEGNLQARRQCFGVIQLGGMASKGPLK</sequence>
<name>A0A4Y7PTE6_9AGAM</name>
<evidence type="ECO:0000313" key="3">
    <source>
        <dbReference type="EMBL" id="TDL19583.1"/>
    </source>
</evidence>
<feature type="compositionally biased region" description="Basic residues" evidence="1">
    <location>
        <begin position="33"/>
        <end position="42"/>
    </location>
</feature>